<keyword evidence="1" id="KW-0143">Chaperone</keyword>
<comment type="caution">
    <text evidence="2">The sequence shown here is derived from an EMBL/GenBank/DDBJ whole genome shotgun (WGS) entry which is preliminary data.</text>
</comment>
<dbReference type="Pfam" id="PF02613">
    <property type="entry name" value="Nitrate_red_del"/>
    <property type="match status" value="1"/>
</dbReference>
<name>A0ABV4DXA1_9CLOT</name>
<evidence type="ECO:0000256" key="1">
    <source>
        <dbReference type="ARBA" id="ARBA00023186"/>
    </source>
</evidence>
<organism evidence="2 3">
    <name type="scientific">Clostridium lapidicellarium</name>
    <dbReference type="NCBI Taxonomy" id="3240931"/>
    <lineage>
        <taxon>Bacteria</taxon>
        <taxon>Bacillati</taxon>
        <taxon>Bacillota</taxon>
        <taxon>Clostridia</taxon>
        <taxon>Eubacteriales</taxon>
        <taxon>Clostridiaceae</taxon>
        <taxon>Clostridium</taxon>
    </lineage>
</organism>
<dbReference type="EMBL" id="JBGFFE010000012">
    <property type="protein sequence ID" value="MEY8763871.1"/>
    <property type="molecule type" value="Genomic_DNA"/>
</dbReference>
<dbReference type="PANTHER" id="PTHR34227">
    <property type="entry name" value="CHAPERONE PROTEIN YCDY"/>
    <property type="match status" value="1"/>
</dbReference>
<sequence>MDDIKLWFRERKAVYSTMSLLYRGNLKDGFDILKNTDLLEKLENSNLYPEARAILNEISKDNFNSKYTGELIEDYYRLFFGPSHILAPLWESTYESRDRLIFGRSELSVRMFYHEFDLEVNPKEAADHLAFELSFMSRLCDLGFRGDLKNVMKILGAEEKFLRDHLCSWVPTWESSVKHNAKTMFWIEFSSMTKTWVEENLRELEKMES</sequence>
<dbReference type="InterPro" id="IPR020945">
    <property type="entry name" value="DMSO/NO3_reduct_chaperone"/>
</dbReference>
<proteinExistence type="predicted"/>
<gene>
    <name evidence="2" type="ORF">AB8S09_09505</name>
</gene>
<reference evidence="2 3" key="1">
    <citation type="submission" date="2024-08" db="EMBL/GenBank/DDBJ databases">
        <title>Clostridium lapicellarii sp. nov., and Clostridium renhuaiense sp. nov., two species isolated from the mud in a fermentation cellar used for producing sauce-flavour Chinese liquors.</title>
        <authorList>
            <person name="Yang F."/>
            <person name="Wang H."/>
            <person name="Chen L.Q."/>
            <person name="Zhou N."/>
            <person name="Lu J.J."/>
            <person name="Pu X.X."/>
            <person name="Wan B."/>
            <person name="Wang L."/>
            <person name="Liu S.J."/>
        </authorList>
    </citation>
    <scope>NUCLEOTIDE SEQUENCE [LARGE SCALE GENOMIC DNA]</scope>
    <source>
        <strain evidence="2 3">MT-113</strain>
    </source>
</reference>
<evidence type="ECO:0000313" key="2">
    <source>
        <dbReference type="EMBL" id="MEY8763871.1"/>
    </source>
</evidence>
<dbReference type="Proteomes" id="UP001565220">
    <property type="component" value="Unassembled WGS sequence"/>
</dbReference>
<dbReference type="InterPro" id="IPR036411">
    <property type="entry name" value="TorD-like_sf"/>
</dbReference>
<protein>
    <submittedName>
        <fullName evidence="2">Molecular chaperone</fullName>
    </submittedName>
</protein>
<accession>A0ABV4DXA1</accession>
<keyword evidence="3" id="KW-1185">Reference proteome</keyword>
<dbReference type="RefSeq" id="WP_294182716.1">
    <property type="nucleotide sequence ID" value="NZ_JBGFFE010000012.1"/>
</dbReference>
<dbReference type="Gene3D" id="1.10.3480.10">
    <property type="entry name" value="TorD-like"/>
    <property type="match status" value="1"/>
</dbReference>
<dbReference type="PANTHER" id="PTHR34227:SF1">
    <property type="entry name" value="DIMETHYL SULFOXIDE REDUCTASE CHAPERONE-RELATED"/>
    <property type="match status" value="1"/>
</dbReference>
<dbReference type="SUPFAM" id="SSF89155">
    <property type="entry name" value="TorD-like"/>
    <property type="match status" value="1"/>
</dbReference>
<evidence type="ECO:0000313" key="3">
    <source>
        <dbReference type="Proteomes" id="UP001565220"/>
    </source>
</evidence>
<dbReference type="InterPro" id="IPR050289">
    <property type="entry name" value="TorD/DmsD_chaperones"/>
</dbReference>